<evidence type="ECO:0000256" key="8">
    <source>
        <dbReference type="ARBA" id="ARBA00022989"/>
    </source>
</evidence>
<keyword evidence="6 14" id="KW-0812">Transmembrane</keyword>
<comment type="similarity">
    <text evidence="3 14">Belongs to the very long-chain fatty acids dehydratase HACD family.</text>
</comment>
<comment type="function">
    <text evidence="14">Catalyzes the third of the four reactions of the long-chain fatty acids elongation cycle. This endoplasmic reticulum-bound enzymatic process, allows the addition of two carbons to the chain of long- and very long-chain fatty acids/VLCFAs per cycle. This enzyme catalyzes the dehydration of the 3-hydroxyacyl-CoA intermediate into trans-2,3-enoyl-CoA, within each cycle of fatty acid elongation. Thereby, it participates to the production of VLCFAs of different chain lengths that are involved in multiple biological processes as precursors of membrane lipids and lipid mediators.</text>
</comment>
<evidence type="ECO:0000256" key="7">
    <source>
        <dbReference type="ARBA" id="ARBA00022832"/>
    </source>
</evidence>
<keyword evidence="12 14" id="KW-0456">Lyase</keyword>
<evidence type="ECO:0000256" key="9">
    <source>
        <dbReference type="ARBA" id="ARBA00023098"/>
    </source>
</evidence>
<evidence type="ECO:0000256" key="4">
    <source>
        <dbReference type="ARBA" id="ARBA00013122"/>
    </source>
</evidence>
<evidence type="ECO:0000313" key="16">
    <source>
        <dbReference type="Proteomes" id="UP001166286"/>
    </source>
</evidence>
<keyword evidence="14" id="KW-0256">Endoplasmic reticulum</keyword>
<protein>
    <recommendedName>
        <fullName evidence="4 14">Very-long-chain (3R)-3-hydroxyacyl-CoA dehydratase</fullName>
        <ecNumber evidence="4 14">4.2.1.134</ecNumber>
    </recommendedName>
</protein>
<keyword evidence="5 14" id="KW-0444">Lipid biosynthesis</keyword>
<feature type="transmembrane region" description="Helical" evidence="14">
    <location>
        <begin position="53"/>
        <end position="70"/>
    </location>
</feature>
<dbReference type="InterPro" id="IPR007482">
    <property type="entry name" value="Tyr_Pase-like_PTPLA"/>
</dbReference>
<comment type="caution">
    <text evidence="14">Lacks conserved residue(s) required for the propagation of feature annotation.</text>
</comment>
<dbReference type="GO" id="GO:0042761">
    <property type="term" value="P:very long-chain fatty acid biosynthetic process"/>
    <property type="evidence" value="ECO:0007669"/>
    <property type="project" value="TreeGrafter"/>
</dbReference>
<dbReference type="AlphaFoldDB" id="A0AA39QSI8"/>
<dbReference type="GO" id="GO:0030497">
    <property type="term" value="P:fatty acid elongation"/>
    <property type="evidence" value="ECO:0007669"/>
    <property type="project" value="TreeGrafter"/>
</dbReference>
<dbReference type="EMBL" id="JAFEKC020000022">
    <property type="protein sequence ID" value="KAK0507661.1"/>
    <property type="molecule type" value="Genomic_DNA"/>
</dbReference>
<feature type="transmembrane region" description="Helical" evidence="14">
    <location>
        <begin position="21"/>
        <end position="41"/>
    </location>
</feature>
<evidence type="ECO:0000256" key="11">
    <source>
        <dbReference type="ARBA" id="ARBA00023160"/>
    </source>
</evidence>
<keyword evidence="16" id="KW-1185">Reference proteome</keyword>
<keyword evidence="9 14" id="KW-0443">Lipid metabolism</keyword>
<evidence type="ECO:0000256" key="13">
    <source>
        <dbReference type="ARBA" id="ARBA00036671"/>
    </source>
</evidence>
<accession>A0AA39QSI8</accession>
<sequence>MDTRKTPNRRQQTQYLIAYNLICAVLWTAVLGRAILLIPLVGFENVAGGVGEFAKWTQTLAVLEIVHSALGVVRAPLLTTVMQVSSRLLLIWAVVDRYPEATAPSPFYSSMLLAWSVTEVIRYSYFVWNLQGSGVPGFVTWLRYNTFYVLYPVGITSECALIWKASLVAERPVTLAFWAILGIYIPGSYILFTHMITQRRKVMRGKGVEGRS</sequence>
<keyword evidence="10 14" id="KW-0472">Membrane</keyword>
<keyword evidence="11 14" id="KW-0275">Fatty acid biosynthesis</keyword>
<evidence type="ECO:0000256" key="3">
    <source>
        <dbReference type="ARBA" id="ARBA00007811"/>
    </source>
</evidence>
<proteinExistence type="inferred from homology"/>
<feature type="transmembrane region" description="Helical" evidence="14">
    <location>
        <begin position="146"/>
        <end position="163"/>
    </location>
</feature>
<dbReference type="Pfam" id="PF04387">
    <property type="entry name" value="PTPLA"/>
    <property type="match status" value="1"/>
</dbReference>
<keyword evidence="7 14" id="KW-0276">Fatty acid metabolism</keyword>
<gene>
    <name evidence="15" type="ORF">JMJ35_009550</name>
</gene>
<dbReference type="GO" id="GO:0030148">
    <property type="term" value="P:sphingolipid biosynthetic process"/>
    <property type="evidence" value="ECO:0007669"/>
    <property type="project" value="TreeGrafter"/>
</dbReference>
<dbReference type="PANTHER" id="PTHR11035">
    <property type="entry name" value="VERY-LONG-CHAIN (3R)-3-HYDROXYACYL-COA DEHYDRATASE"/>
    <property type="match status" value="1"/>
</dbReference>
<evidence type="ECO:0000256" key="14">
    <source>
        <dbReference type="RuleBase" id="RU363109"/>
    </source>
</evidence>
<name>A0AA39QSI8_9LECA</name>
<dbReference type="PANTHER" id="PTHR11035:SF3">
    <property type="entry name" value="VERY-LONG-CHAIN (3R)-3-HYDROXYACYL-COA DEHYDRATASE"/>
    <property type="match status" value="1"/>
</dbReference>
<evidence type="ECO:0000256" key="12">
    <source>
        <dbReference type="ARBA" id="ARBA00023239"/>
    </source>
</evidence>
<dbReference type="EC" id="4.2.1.134" evidence="4 14"/>
<evidence type="ECO:0000256" key="2">
    <source>
        <dbReference type="ARBA" id="ARBA00005194"/>
    </source>
</evidence>
<comment type="subcellular location">
    <subcellularLocation>
        <location evidence="14">Endoplasmic reticulum membrane</location>
        <topology evidence="14">Multi-pass membrane protein</topology>
    </subcellularLocation>
    <subcellularLocation>
        <location evidence="1">Membrane</location>
        <topology evidence="1">Multi-pass membrane protein</topology>
    </subcellularLocation>
</comment>
<evidence type="ECO:0000256" key="5">
    <source>
        <dbReference type="ARBA" id="ARBA00022516"/>
    </source>
</evidence>
<keyword evidence="8 14" id="KW-1133">Transmembrane helix</keyword>
<evidence type="ECO:0000256" key="1">
    <source>
        <dbReference type="ARBA" id="ARBA00004141"/>
    </source>
</evidence>
<comment type="caution">
    <text evidence="15">The sequence shown here is derived from an EMBL/GenBank/DDBJ whole genome shotgun (WGS) entry which is preliminary data.</text>
</comment>
<dbReference type="Proteomes" id="UP001166286">
    <property type="component" value="Unassembled WGS sequence"/>
</dbReference>
<evidence type="ECO:0000313" key="15">
    <source>
        <dbReference type="EMBL" id="KAK0507661.1"/>
    </source>
</evidence>
<dbReference type="GO" id="GO:0102158">
    <property type="term" value="F:very-long-chain (3R)-3-hydroxyacyl-CoA dehydratase activity"/>
    <property type="evidence" value="ECO:0007669"/>
    <property type="project" value="UniProtKB-EC"/>
</dbReference>
<organism evidence="15 16">
    <name type="scientific">Cladonia borealis</name>
    <dbReference type="NCBI Taxonomy" id="184061"/>
    <lineage>
        <taxon>Eukaryota</taxon>
        <taxon>Fungi</taxon>
        <taxon>Dikarya</taxon>
        <taxon>Ascomycota</taxon>
        <taxon>Pezizomycotina</taxon>
        <taxon>Lecanoromycetes</taxon>
        <taxon>OSLEUM clade</taxon>
        <taxon>Lecanoromycetidae</taxon>
        <taxon>Lecanorales</taxon>
        <taxon>Lecanorineae</taxon>
        <taxon>Cladoniaceae</taxon>
        <taxon>Cladonia</taxon>
    </lineage>
</organism>
<feature type="transmembrane region" description="Helical" evidence="14">
    <location>
        <begin position="175"/>
        <end position="196"/>
    </location>
</feature>
<evidence type="ECO:0000256" key="10">
    <source>
        <dbReference type="ARBA" id="ARBA00023136"/>
    </source>
</evidence>
<evidence type="ECO:0000256" key="6">
    <source>
        <dbReference type="ARBA" id="ARBA00022692"/>
    </source>
</evidence>
<dbReference type="GO" id="GO:0005789">
    <property type="term" value="C:endoplasmic reticulum membrane"/>
    <property type="evidence" value="ECO:0007669"/>
    <property type="project" value="UniProtKB-SubCell"/>
</dbReference>
<comment type="catalytic activity">
    <reaction evidence="13 14">
        <text>a very-long-chain (3R)-3-hydroxyacyl-CoA = a very-long-chain (2E)-enoyl-CoA + H2O</text>
        <dbReference type="Rhea" id="RHEA:45812"/>
        <dbReference type="ChEBI" id="CHEBI:15377"/>
        <dbReference type="ChEBI" id="CHEBI:83728"/>
        <dbReference type="ChEBI" id="CHEBI:85440"/>
        <dbReference type="EC" id="4.2.1.134"/>
    </reaction>
</comment>
<comment type="pathway">
    <text evidence="2 14">Lipid metabolism; fatty acid biosynthesis.</text>
</comment>
<reference evidence="15" key="1">
    <citation type="submission" date="2023-03" db="EMBL/GenBank/DDBJ databases">
        <title>Complete genome of Cladonia borealis.</title>
        <authorList>
            <person name="Park H."/>
        </authorList>
    </citation>
    <scope>NUCLEOTIDE SEQUENCE</scope>
    <source>
        <strain evidence="15">ANT050790</strain>
    </source>
</reference>